<reference evidence="2 3" key="1">
    <citation type="journal article" date="2023" name="Int. J. Syst. Evol. Microbiol.">
        <title>Arthrobacter mangrovi sp. nov., an actinobacterium isolated from the rhizosphere of a mangrove.</title>
        <authorList>
            <person name="Hamada M."/>
            <person name="Saitou S."/>
            <person name="Enomoto N."/>
            <person name="Nanri K."/>
            <person name="Hidaka K."/>
            <person name="Miura T."/>
            <person name="Tamura T."/>
        </authorList>
    </citation>
    <scope>NUCLEOTIDE SEQUENCE [LARGE SCALE GENOMIC DNA]</scope>
    <source>
        <strain evidence="2 3">NBRC 112813</strain>
    </source>
</reference>
<dbReference type="Proteomes" id="UP001209654">
    <property type="component" value="Unassembled WGS sequence"/>
</dbReference>
<protein>
    <recommendedName>
        <fullName evidence="4">Signal peptidase I</fullName>
    </recommendedName>
</protein>
<feature type="signal peptide" evidence="1">
    <location>
        <begin position="1"/>
        <end position="28"/>
    </location>
</feature>
<proteinExistence type="predicted"/>
<evidence type="ECO:0008006" key="4">
    <source>
        <dbReference type="Google" id="ProtNLM"/>
    </source>
</evidence>
<dbReference type="InterPro" id="IPR013783">
    <property type="entry name" value="Ig-like_fold"/>
</dbReference>
<gene>
    <name evidence="2" type="ORF">AHIS1636_31740</name>
</gene>
<evidence type="ECO:0000313" key="2">
    <source>
        <dbReference type="EMBL" id="GLB68732.1"/>
    </source>
</evidence>
<name>A0ABQ5MYH0_9MICC</name>
<evidence type="ECO:0000313" key="3">
    <source>
        <dbReference type="Proteomes" id="UP001209654"/>
    </source>
</evidence>
<dbReference type="EMBL" id="BRVS01000022">
    <property type="protein sequence ID" value="GLB68732.1"/>
    <property type="molecule type" value="Genomic_DNA"/>
</dbReference>
<dbReference type="Gene3D" id="2.60.40.10">
    <property type="entry name" value="Immunoglobulins"/>
    <property type="match status" value="3"/>
</dbReference>
<evidence type="ECO:0000256" key="1">
    <source>
        <dbReference type="SAM" id="SignalP"/>
    </source>
</evidence>
<feature type="chain" id="PRO_5046576338" description="Signal peptidase I" evidence="1">
    <location>
        <begin position="29"/>
        <end position="601"/>
    </location>
</feature>
<sequence length="601" mass="61250">MRARAALLVLVTAAMAVIWAGMPGFSTAAYTASTTNTGSRVTAAADWTPPAVVLTAPGASVKDTVTLTAAATDGETGVKNAAIQYLAADGSTWVTICTAAGAPYACAWNTRTLADGSYELRATATDNAGYSATSPTVRTIVANNLLVVLGDVADAVRGSTGLSAAVYNAGLLVPVVRFEYSPADTNNWKSICTNLSAPYSCSWNTAALANDFYDVRAVAVAGGTTYYSVIADDVLADNQAPAVTMTDPGTPLSGTRTFQAAASDAHSGIAKTVIQSAPAGSGTYRDLCTINTEPYSCRFDTKSLTDGNYTFRAVATDLAGNSTVSAPTASRVVDNTVSAVSMDNPGIYLTGTVTLSAAASSNAGVRSVTIQRAPGGTTTWTDVCTDTTAPYSCSWNSATVANGLYDFRAVLVDGAGQTTISAPTAGHQVDNTPLRGYDVQAVNAVTVGKLQPGDSLTFTYNQRVNLTSLAAGWTGSAQAITVRLRDGALLGLGTTGDTLDVQYAGGAVNLGSVNLKQNFVKASKTVTFNATMTAGTTTANGLQASTVTITLGTVASNSSSLRTASTAASMVWTPSSAARDLNGVAASTAPVTEGGTLDRDF</sequence>
<accession>A0ABQ5MYH0</accession>
<keyword evidence="1" id="KW-0732">Signal</keyword>
<keyword evidence="3" id="KW-1185">Reference proteome</keyword>
<dbReference type="Pfam" id="PF17957">
    <property type="entry name" value="Big_7"/>
    <property type="match status" value="3"/>
</dbReference>
<organism evidence="2 3">
    <name type="scientific">Arthrobacter mangrovi</name>
    <dbReference type="NCBI Taxonomy" id="2966350"/>
    <lineage>
        <taxon>Bacteria</taxon>
        <taxon>Bacillati</taxon>
        <taxon>Actinomycetota</taxon>
        <taxon>Actinomycetes</taxon>
        <taxon>Micrococcales</taxon>
        <taxon>Micrococcaceae</taxon>
        <taxon>Arthrobacter</taxon>
    </lineage>
</organism>
<comment type="caution">
    <text evidence="2">The sequence shown here is derived from an EMBL/GenBank/DDBJ whole genome shotgun (WGS) entry which is preliminary data.</text>
</comment>
<dbReference type="RefSeq" id="WP_264796830.1">
    <property type="nucleotide sequence ID" value="NZ_BRVS01000022.1"/>
</dbReference>